<dbReference type="Proteomes" id="UP000501690">
    <property type="component" value="Linkage Group LG7"/>
</dbReference>
<dbReference type="Gene3D" id="2.160.10.10">
    <property type="entry name" value="Hexapeptide repeat proteins"/>
    <property type="match status" value="1"/>
</dbReference>
<evidence type="ECO:0000259" key="16">
    <source>
        <dbReference type="Pfam" id="PF00483"/>
    </source>
</evidence>
<proteinExistence type="inferred from homology"/>
<dbReference type="InterPro" id="IPR011004">
    <property type="entry name" value="Trimer_LpxA-like_sf"/>
</dbReference>
<name>A0A4D6MEF5_VIGUN</name>
<comment type="pathway">
    <text evidence="3">Glycan biosynthesis; starch biosynthesis.</text>
</comment>
<accession>A0A4D6MEF5</accession>
<keyword evidence="8 17" id="KW-0808">Transferase</keyword>
<evidence type="ECO:0000256" key="13">
    <source>
        <dbReference type="ARBA" id="ARBA00030645"/>
    </source>
</evidence>
<feature type="domain" description="Nucleotidyl transferase" evidence="16">
    <location>
        <begin position="96"/>
        <end position="373"/>
    </location>
</feature>
<dbReference type="PANTHER" id="PTHR43523:SF12">
    <property type="entry name" value="GLUCOSE-1-PHOSPHATE ADENYLYLTRANSFERASE LARGE SUBUNIT 1, CHLOROPLASTIC-RELATED"/>
    <property type="match status" value="1"/>
</dbReference>
<dbReference type="AlphaFoldDB" id="A0A4D6MEF5"/>
<evidence type="ECO:0000256" key="11">
    <source>
        <dbReference type="ARBA" id="ARBA00022840"/>
    </source>
</evidence>
<reference evidence="17 18" key="1">
    <citation type="submission" date="2019-04" db="EMBL/GenBank/DDBJ databases">
        <title>An improved genome assembly and genetic linkage map for asparagus bean, Vigna unguiculata ssp. sesquipedialis.</title>
        <authorList>
            <person name="Xia Q."/>
            <person name="Zhang R."/>
            <person name="Dong Y."/>
        </authorList>
    </citation>
    <scope>NUCLEOTIDE SEQUENCE [LARGE SCALE GENOMIC DNA]</scope>
    <source>
        <tissue evidence="17">Leaf</tissue>
    </source>
</reference>
<dbReference type="SUPFAM" id="SSF51161">
    <property type="entry name" value="Trimeric LpxA-like enzymes"/>
    <property type="match status" value="1"/>
</dbReference>
<dbReference type="InterPro" id="IPR011831">
    <property type="entry name" value="ADP-Glc_PPase"/>
</dbReference>
<evidence type="ECO:0000256" key="9">
    <source>
        <dbReference type="ARBA" id="ARBA00022695"/>
    </source>
</evidence>
<dbReference type="InterPro" id="IPR029044">
    <property type="entry name" value="Nucleotide-diphossugar_trans"/>
</dbReference>
<comment type="function">
    <text evidence="2">This protein plays a role in synthesis of starch. It catalyzes the synthesis of the activated glycosyl donor, ADP-glucose from Glc-1-P and ATP.</text>
</comment>
<dbReference type="GO" id="GO:0005524">
    <property type="term" value="F:ATP binding"/>
    <property type="evidence" value="ECO:0007669"/>
    <property type="project" value="UniProtKB-KW"/>
</dbReference>
<dbReference type="SUPFAM" id="SSF53448">
    <property type="entry name" value="Nucleotide-diphospho-sugar transferases"/>
    <property type="match status" value="1"/>
</dbReference>
<keyword evidence="7" id="KW-0021">Allosteric enzyme</keyword>
<dbReference type="CDD" id="cd02508">
    <property type="entry name" value="ADP_Glucose_PP"/>
    <property type="match status" value="1"/>
</dbReference>
<comment type="subunit">
    <text evidence="5">Heterotetramer.</text>
</comment>
<dbReference type="Pfam" id="PF00483">
    <property type="entry name" value="NTP_transferase"/>
    <property type="match status" value="1"/>
</dbReference>
<comment type="catalytic activity">
    <reaction evidence="1">
        <text>alpha-D-glucose 1-phosphate + ATP + H(+) = ADP-alpha-D-glucose + diphosphate</text>
        <dbReference type="Rhea" id="RHEA:12120"/>
        <dbReference type="ChEBI" id="CHEBI:15378"/>
        <dbReference type="ChEBI" id="CHEBI:30616"/>
        <dbReference type="ChEBI" id="CHEBI:33019"/>
        <dbReference type="ChEBI" id="CHEBI:57498"/>
        <dbReference type="ChEBI" id="CHEBI:58601"/>
        <dbReference type="EC" id="2.7.7.27"/>
    </reaction>
</comment>
<keyword evidence="12" id="KW-0750">Starch biosynthesis</keyword>
<dbReference type="EC" id="2.7.7.27" evidence="6"/>
<evidence type="ECO:0000256" key="8">
    <source>
        <dbReference type="ARBA" id="ARBA00022679"/>
    </source>
</evidence>
<dbReference type="GO" id="GO:0019252">
    <property type="term" value="P:starch biosynthetic process"/>
    <property type="evidence" value="ECO:0007669"/>
    <property type="project" value="UniProtKB-KW"/>
</dbReference>
<evidence type="ECO:0000256" key="14">
    <source>
        <dbReference type="ARBA" id="ARBA00030817"/>
    </source>
</evidence>
<evidence type="ECO:0000313" key="18">
    <source>
        <dbReference type="Proteomes" id="UP000501690"/>
    </source>
</evidence>
<dbReference type="EMBL" id="CP039351">
    <property type="protein sequence ID" value="QCD98851.1"/>
    <property type="molecule type" value="Genomic_DNA"/>
</dbReference>
<evidence type="ECO:0000256" key="2">
    <source>
        <dbReference type="ARBA" id="ARBA00002231"/>
    </source>
</evidence>
<evidence type="ECO:0000256" key="15">
    <source>
        <dbReference type="ARBA" id="ARBA00032494"/>
    </source>
</evidence>
<sequence length="527" mass="58076">MMNATIATPDASRNIVANKGFGIRRRSSGFWGENTRGSLNVRFPSTQPCKSFKASSLKPATARAVYSSDVNVNVESPATEGSVFQSPKANPENVAAIILGGGAGTRLFPLTSTRAKAAVSIGGCYRLIDIPMSNCINSGIRKVYVLTQFNSFSLNAHLSRTYNIKNGVNFGGGFVEVLAATQTPGESGSKWFQGTADAVRRFIWVFEDAKNKNIEHIMIISGDHLCRMDYLKLVEQHSANNADITVSCVPMDESGAYDHGLMKIDKRGRVTEFLENPNEADVNAMRVDTTLLGLSAEEAEKYPFISPMGVFVFRTEVLLKLLRWSCPSCNDLESEIIPSSLRDHKVQAYMFKNYWKDIGTIKSFFEANLDLTEQSPKFEFYDQKRPFFTSPRNLPPTRAIKCRIVDAIISHGVFLNQCKVQHSVVGLRSRLEAGSELQDTMMMGADFYQTDSEIATLLAAGKVPMGVGENTKIRKCIIDKNAKIGRNVIIANADGVEEADRPEEGFYIRSGIVVIVKNATIKDGTVI</sequence>
<evidence type="ECO:0000256" key="3">
    <source>
        <dbReference type="ARBA" id="ARBA00004727"/>
    </source>
</evidence>
<dbReference type="Gramene" id="Vigun08g013500.1.v1.2">
    <property type="protein sequence ID" value="Vigun08g013500.1.v1.2"/>
    <property type="gene ID" value="Vigun08g013500.v1.2"/>
</dbReference>
<dbReference type="PROSITE" id="PS00809">
    <property type="entry name" value="ADP_GLC_PYROPHOSPH_2"/>
    <property type="match status" value="1"/>
</dbReference>
<dbReference type="Pfam" id="PF25247">
    <property type="entry name" value="LbH_GLGC"/>
    <property type="match status" value="1"/>
</dbReference>
<organism evidence="17 18">
    <name type="scientific">Vigna unguiculata</name>
    <name type="common">Cowpea</name>
    <dbReference type="NCBI Taxonomy" id="3917"/>
    <lineage>
        <taxon>Eukaryota</taxon>
        <taxon>Viridiplantae</taxon>
        <taxon>Streptophyta</taxon>
        <taxon>Embryophyta</taxon>
        <taxon>Tracheophyta</taxon>
        <taxon>Spermatophyta</taxon>
        <taxon>Magnoliopsida</taxon>
        <taxon>eudicotyledons</taxon>
        <taxon>Gunneridae</taxon>
        <taxon>Pentapetalae</taxon>
        <taxon>rosids</taxon>
        <taxon>fabids</taxon>
        <taxon>Fabales</taxon>
        <taxon>Fabaceae</taxon>
        <taxon>Papilionoideae</taxon>
        <taxon>50 kb inversion clade</taxon>
        <taxon>NPAAA clade</taxon>
        <taxon>indigoferoid/millettioid clade</taxon>
        <taxon>Phaseoleae</taxon>
        <taxon>Vigna</taxon>
    </lineage>
</organism>
<dbReference type="CDD" id="cd04651">
    <property type="entry name" value="LbH_G1P_AT_C"/>
    <property type="match status" value="1"/>
</dbReference>
<dbReference type="NCBIfam" id="NF002772">
    <property type="entry name" value="PRK02862.1"/>
    <property type="match status" value="1"/>
</dbReference>
<evidence type="ECO:0000256" key="12">
    <source>
        <dbReference type="ARBA" id="ARBA00022922"/>
    </source>
</evidence>
<evidence type="ECO:0000256" key="5">
    <source>
        <dbReference type="ARBA" id="ARBA00011680"/>
    </source>
</evidence>
<keyword evidence="9 17" id="KW-0548">Nucleotidyltransferase</keyword>
<comment type="similarity">
    <text evidence="4">Belongs to the bacterial/plant glucose-1-phosphate adenylyltransferase family.</text>
</comment>
<evidence type="ECO:0000256" key="4">
    <source>
        <dbReference type="ARBA" id="ARBA00010443"/>
    </source>
</evidence>
<keyword evidence="11" id="KW-0067">ATP-binding</keyword>
<evidence type="ECO:0000256" key="7">
    <source>
        <dbReference type="ARBA" id="ARBA00022533"/>
    </source>
</evidence>
<dbReference type="PANTHER" id="PTHR43523">
    <property type="entry name" value="GLUCOSE-1-PHOSPHATE ADENYLYLTRANSFERASE-RELATED"/>
    <property type="match status" value="1"/>
</dbReference>
<evidence type="ECO:0000313" key="17">
    <source>
        <dbReference type="EMBL" id="QCD98851.1"/>
    </source>
</evidence>
<dbReference type="GO" id="GO:0005978">
    <property type="term" value="P:glycogen biosynthetic process"/>
    <property type="evidence" value="ECO:0007669"/>
    <property type="project" value="InterPro"/>
</dbReference>
<evidence type="ECO:0000256" key="6">
    <source>
        <dbReference type="ARBA" id="ARBA00012460"/>
    </source>
</evidence>
<dbReference type="GO" id="GO:0008878">
    <property type="term" value="F:glucose-1-phosphate adenylyltransferase activity"/>
    <property type="evidence" value="ECO:0007669"/>
    <property type="project" value="UniProtKB-EC"/>
</dbReference>
<evidence type="ECO:0000256" key="10">
    <source>
        <dbReference type="ARBA" id="ARBA00022741"/>
    </source>
</evidence>
<protein>
    <recommendedName>
        <fullName evidence="6">glucose-1-phosphate adenylyltransferase</fullName>
        <ecNumber evidence="6">2.7.7.27</ecNumber>
    </recommendedName>
    <alternativeName>
        <fullName evidence="15">ADP-glucose pyrophosphorylase</fullName>
    </alternativeName>
    <alternativeName>
        <fullName evidence="14">ADP-glucose synthase</fullName>
    </alternativeName>
    <alternativeName>
        <fullName evidence="13">Alpha-D-glucose-1-phosphate adenyl transferase</fullName>
    </alternativeName>
</protein>
<dbReference type="InterPro" id="IPR005835">
    <property type="entry name" value="NTP_transferase_dom"/>
</dbReference>
<keyword evidence="10" id="KW-0547">Nucleotide-binding</keyword>
<gene>
    <name evidence="17" type="ORF">DEO72_LG7g128</name>
</gene>
<evidence type="ECO:0000256" key="1">
    <source>
        <dbReference type="ARBA" id="ARBA00000956"/>
    </source>
</evidence>
<dbReference type="OrthoDB" id="1733332at2759"/>
<dbReference type="FunFam" id="2.160.10.10:FF:000010">
    <property type="entry name" value="Glucose-1-phosphate adenylyltransferase"/>
    <property type="match status" value="1"/>
</dbReference>
<dbReference type="Gene3D" id="3.90.550.10">
    <property type="entry name" value="Spore Coat Polysaccharide Biosynthesis Protein SpsA, Chain A"/>
    <property type="match status" value="1"/>
</dbReference>
<keyword evidence="18" id="KW-1185">Reference proteome</keyword>
<dbReference type="InterPro" id="IPR005836">
    <property type="entry name" value="ADP_Glu_pyroP_CS"/>
</dbReference>